<dbReference type="RefSeq" id="WP_281795726.1">
    <property type="nucleotide sequence ID" value="NZ_BSDR01000001.1"/>
</dbReference>
<dbReference type="Pfam" id="PF05746">
    <property type="entry name" value="DALR_1"/>
    <property type="match status" value="1"/>
</dbReference>
<evidence type="ECO:0000313" key="12">
    <source>
        <dbReference type="EMBL" id="GLI35714.1"/>
    </source>
</evidence>
<evidence type="ECO:0000256" key="10">
    <source>
        <dbReference type="HAMAP-Rule" id="MF_00255"/>
    </source>
</evidence>
<dbReference type="InterPro" id="IPR015944">
    <property type="entry name" value="Gly-tRNA-synth_bsu"/>
</dbReference>
<sequence>MAEALYLEIGSEEIPAGYILPALEAMSTQMVRFLDENRIPHGEPFTTGTPRRLVLKVAGVGLHQEACTTEIMGPPRQVAYDAEGRPTKAAEGFARGQGVAVEDIRIKKTPKGEYLCVVREETGVPTRELLEKMLPDFVAHIPFPKSMRWGSLHVTFARPIRWIVALLGGEVLHFQYGDIQSGNQSFGHRFLSPQWVTVSDYESHRENLRKHFVILDREERRNLIAKGIQEAARSVGGRILEDEELLDEVAQIVEHPQPVVGEFEEKFLKLPPELLITVIKKHQRYFAVTDEKGNLLRYFVTVANTVPRDVKVVAAGNARVVRARLEDARFYYEEDQKVRLEDRTEQLKGVVFHSKLGTSWEKVERFTALARWLGEKLAPECLDSLLRAAYLSKADLVTGMVGEFPELQGVMGRAYARLQGEPEAVAQAIFEHYLPNRAGGPVPESMEGSLLSIADKMDTIVSCFGVGLIPSGTADPFALRRQTLGIIRIILEKPFIVSLSGMIDQALPLLSSKLTSPAEEVKKAVLEFFQGRLHHYLVSQEGFSSDVVEASLAVGIDDLVDAVARTRALAAFKLRPDFESLAVAFKRVVNIIKEPETIPVAPELLQNAEEQALFANLWDTEGVVSGCLANADYDAALESMSRLKGFIDAFFDSVLVMDKDEAVRRNRLALLTRIRNLFSGVADFRKIQTA</sequence>
<accession>A0A9W6L9Q8</accession>
<dbReference type="Pfam" id="PF02092">
    <property type="entry name" value="tRNA_synt_2f"/>
    <property type="match status" value="1"/>
</dbReference>
<keyword evidence="4 10" id="KW-0436">Ligase</keyword>
<keyword evidence="6 10" id="KW-0067">ATP-binding</keyword>
<dbReference type="GO" id="GO:0004820">
    <property type="term" value="F:glycine-tRNA ligase activity"/>
    <property type="evidence" value="ECO:0007669"/>
    <property type="project" value="UniProtKB-UniRule"/>
</dbReference>
<evidence type="ECO:0000256" key="6">
    <source>
        <dbReference type="ARBA" id="ARBA00022840"/>
    </source>
</evidence>
<keyword evidence="13" id="KW-1185">Reference proteome</keyword>
<dbReference type="Proteomes" id="UP001144372">
    <property type="component" value="Unassembled WGS sequence"/>
</dbReference>
<feature type="domain" description="DALR anticodon binding" evidence="11">
    <location>
        <begin position="584"/>
        <end position="678"/>
    </location>
</feature>
<name>A0A9W6L9Q8_9BACT</name>
<evidence type="ECO:0000256" key="3">
    <source>
        <dbReference type="ARBA" id="ARBA00022490"/>
    </source>
</evidence>
<dbReference type="GO" id="GO:0004814">
    <property type="term" value="F:arginine-tRNA ligase activity"/>
    <property type="evidence" value="ECO:0007669"/>
    <property type="project" value="InterPro"/>
</dbReference>
<dbReference type="PROSITE" id="PS50861">
    <property type="entry name" value="AA_TRNA_LIGASE_II_GLYAB"/>
    <property type="match status" value="1"/>
</dbReference>
<comment type="catalytic activity">
    <reaction evidence="9 10">
        <text>tRNA(Gly) + glycine + ATP = glycyl-tRNA(Gly) + AMP + diphosphate</text>
        <dbReference type="Rhea" id="RHEA:16013"/>
        <dbReference type="Rhea" id="RHEA-COMP:9664"/>
        <dbReference type="Rhea" id="RHEA-COMP:9683"/>
        <dbReference type="ChEBI" id="CHEBI:30616"/>
        <dbReference type="ChEBI" id="CHEBI:33019"/>
        <dbReference type="ChEBI" id="CHEBI:57305"/>
        <dbReference type="ChEBI" id="CHEBI:78442"/>
        <dbReference type="ChEBI" id="CHEBI:78522"/>
        <dbReference type="ChEBI" id="CHEBI:456215"/>
        <dbReference type="EC" id="6.1.1.14"/>
    </reaction>
</comment>
<proteinExistence type="inferred from homology"/>
<comment type="subunit">
    <text evidence="10">Tetramer of two alpha and two beta subunits.</text>
</comment>
<dbReference type="AlphaFoldDB" id="A0A9W6L9Q8"/>
<dbReference type="EMBL" id="BSDR01000001">
    <property type="protein sequence ID" value="GLI35714.1"/>
    <property type="molecule type" value="Genomic_DNA"/>
</dbReference>
<dbReference type="EC" id="6.1.1.14" evidence="10"/>
<evidence type="ECO:0000256" key="8">
    <source>
        <dbReference type="ARBA" id="ARBA00023146"/>
    </source>
</evidence>
<dbReference type="InterPro" id="IPR006194">
    <property type="entry name" value="Gly-tRNA-synth_heterodimer"/>
</dbReference>
<comment type="subcellular location">
    <subcellularLocation>
        <location evidence="1 10">Cytoplasm</location>
    </subcellularLocation>
</comment>
<dbReference type="GO" id="GO:0006420">
    <property type="term" value="P:arginyl-tRNA aminoacylation"/>
    <property type="evidence" value="ECO:0007669"/>
    <property type="project" value="InterPro"/>
</dbReference>
<dbReference type="GO" id="GO:0006426">
    <property type="term" value="P:glycyl-tRNA aminoacylation"/>
    <property type="evidence" value="ECO:0007669"/>
    <property type="project" value="UniProtKB-UniRule"/>
</dbReference>
<dbReference type="GO" id="GO:0005829">
    <property type="term" value="C:cytosol"/>
    <property type="evidence" value="ECO:0007669"/>
    <property type="project" value="TreeGrafter"/>
</dbReference>
<keyword evidence="7 10" id="KW-0648">Protein biosynthesis</keyword>
<reference evidence="12" key="1">
    <citation type="submission" date="2022-12" db="EMBL/GenBank/DDBJ databases">
        <title>Reference genome sequencing for broad-spectrum identification of bacterial and archaeal isolates by mass spectrometry.</title>
        <authorList>
            <person name="Sekiguchi Y."/>
            <person name="Tourlousse D.M."/>
        </authorList>
    </citation>
    <scope>NUCLEOTIDE SEQUENCE</scope>
    <source>
        <strain evidence="12">ASRB1</strain>
    </source>
</reference>
<dbReference type="HAMAP" id="MF_00255">
    <property type="entry name" value="Gly_tRNA_synth_beta"/>
    <property type="match status" value="1"/>
</dbReference>
<keyword evidence="8 10" id="KW-0030">Aminoacyl-tRNA synthetase</keyword>
<dbReference type="NCBIfam" id="TIGR00211">
    <property type="entry name" value="glyS"/>
    <property type="match status" value="1"/>
</dbReference>
<dbReference type="SUPFAM" id="SSF109604">
    <property type="entry name" value="HD-domain/PDEase-like"/>
    <property type="match status" value="1"/>
</dbReference>
<gene>
    <name evidence="10 12" type="primary">glyS</name>
    <name evidence="12" type="ORF">DAMNIGENAA_31470</name>
</gene>
<evidence type="ECO:0000256" key="4">
    <source>
        <dbReference type="ARBA" id="ARBA00022598"/>
    </source>
</evidence>
<organism evidence="12 13">
    <name type="scientific">Desulforhabdus amnigena</name>
    <dbReference type="NCBI Taxonomy" id="40218"/>
    <lineage>
        <taxon>Bacteria</taxon>
        <taxon>Pseudomonadati</taxon>
        <taxon>Thermodesulfobacteriota</taxon>
        <taxon>Syntrophobacteria</taxon>
        <taxon>Syntrophobacterales</taxon>
        <taxon>Syntrophobacteraceae</taxon>
        <taxon>Desulforhabdus</taxon>
    </lineage>
</organism>
<dbReference type="InterPro" id="IPR008909">
    <property type="entry name" value="DALR_anticod-bd"/>
</dbReference>
<dbReference type="PRINTS" id="PR01045">
    <property type="entry name" value="TRNASYNTHGB"/>
</dbReference>
<evidence type="ECO:0000256" key="2">
    <source>
        <dbReference type="ARBA" id="ARBA00008226"/>
    </source>
</evidence>
<dbReference type="PANTHER" id="PTHR30075:SF2">
    <property type="entry name" value="GLYCINE--TRNA LIGASE, CHLOROPLASTIC_MITOCHONDRIAL 2"/>
    <property type="match status" value="1"/>
</dbReference>
<dbReference type="PANTHER" id="PTHR30075">
    <property type="entry name" value="GLYCYL-TRNA SYNTHETASE"/>
    <property type="match status" value="1"/>
</dbReference>
<evidence type="ECO:0000256" key="9">
    <source>
        <dbReference type="ARBA" id="ARBA00047937"/>
    </source>
</evidence>
<dbReference type="GO" id="GO:0005524">
    <property type="term" value="F:ATP binding"/>
    <property type="evidence" value="ECO:0007669"/>
    <property type="project" value="UniProtKB-UniRule"/>
</dbReference>
<protein>
    <recommendedName>
        <fullName evidence="10">Glycine--tRNA ligase beta subunit</fullName>
        <ecNumber evidence="10">6.1.1.14</ecNumber>
    </recommendedName>
    <alternativeName>
        <fullName evidence="10">Glycyl-tRNA synthetase beta subunit</fullName>
        <shortName evidence="10">GlyRS</shortName>
    </alternativeName>
</protein>
<keyword evidence="5 10" id="KW-0547">Nucleotide-binding</keyword>
<comment type="similarity">
    <text evidence="2 10">Belongs to the class-II aminoacyl-tRNA synthetase family.</text>
</comment>
<evidence type="ECO:0000256" key="7">
    <source>
        <dbReference type="ARBA" id="ARBA00022917"/>
    </source>
</evidence>
<evidence type="ECO:0000256" key="5">
    <source>
        <dbReference type="ARBA" id="ARBA00022741"/>
    </source>
</evidence>
<comment type="caution">
    <text evidence="12">The sequence shown here is derived from an EMBL/GenBank/DDBJ whole genome shotgun (WGS) entry which is preliminary data.</text>
</comment>
<evidence type="ECO:0000256" key="1">
    <source>
        <dbReference type="ARBA" id="ARBA00004496"/>
    </source>
</evidence>
<evidence type="ECO:0000259" key="11">
    <source>
        <dbReference type="Pfam" id="PF05746"/>
    </source>
</evidence>
<keyword evidence="3 10" id="KW-0963">Cytoplasm</keyword>
<evidence type="ECO:0000313" key="13">
    <source>
        <dbReference type="Proteomes" id="UP001144372"/>
    </source>
</evidence>